<evidence type="ECO:0008006" key="5">
    <source>
        <dbReference type="Google" id="ProtNLM"/>
    </source>
</evidence>
<dbReference type="OrthoDB" id="6296156at2"/>
<reference evidence="2" key="3">
    <citation type="submission" date="2019-09" db="EMBL/GenBank/DDBJ databases">
        <title>Co-occurence of chitin degradation, pigmentation and bioactivity in marine Pseudoalteromonas.</title>
        <authorList>
            <person name="Sonnenschein E.C."/>
            <person name="Bech P.K."/>
        </authorList>
    </citation>
    <scope>NUCLEOTIDE SEQUENCE</scope>
    <source>
        <strain evidence="2">S2231</strain>
    </source>
</reference>
<dbReference type="AlphaFoldDB" id="A0A5S3XKB0"/>
<evidence type="ECO:0000313" key="2">
    <source>
        <dbReference type="EMBL" id="TMP55333.1"/>
    </source>
</evidence>
<sequence length="270" mass="31643">MIEKGFAYVVYGTQLRHYNELVGSISSLLLHNPSAKVVVLAEMADFFSETEQVKVVKLDDTLKSEWLGESNYHFRLKLSGLRHILEKYVKTAIFLDTDTLVKKSIMHYFDEISTNQSVLHKLEGHLSKKRFSRQYENVLEQTFSHPVHGTYHISKIDPMYNSGFIGIDQSHLEMFEPVLWLMEEISQRITFHTAEQFALGLFLQKKGNVLTAGDSTVYHYWHKKPRIFIHEELKRVITRYSVQELLESPHLSKDIKARRPFSRWLKDKTQ</sequence>
<evidence type="ECO:0000313" key="1">
    <source>
        <dbReference type="EMBL" id="TMP43783.1"/>
    </source>
</evidence>
<comment type="caution">
    <text evidence="2">The sequence shown here is derived from an EMBL/GenBank/DDBJ whole genome shotgun (WGS) entry which is preliminary data.</text>
</comment>
<evidence type="ECO:0000313" key="3">
    <source>
        <dbReference type="Proteomes" id="UP000305730"/>
    </source>
</evidence>
<dbReference type="Proteomes" id="UP000305730">
    <property type="component" value="Unassembled WGS sequence"/>
</dbReference>
<dbReference type="EMBL" id="PNCL01000103">
    <property type="protein sequence ID" value="TMP55333.1"/>
    <property type="molecule type" value="Genomic_DNA"/>
</dbReference>
<keyword evidence="3" id="KW-1185">Reference proteome</keyword>
<name>A0A5S3XKB0_9GAMM</name>
<dbReference type="Proteomes" id="UP000307706">
    <property type="component" value="Unassembled WGS sequence"/>
</dbReference>
<evidence type="ECO:0000313" key="4">
    <source>
        <dbReference type="Proteomes" id="UP000307706"/>
    </source>
</evidence>
<gene>
    <name evidence="2" type="ORF">CWB96_17575</name>
    <name evidence="1" type="ORF">CWB97_07970</name>
</gene>
<dbReference type="Gene3D" id="3.90.550.10">
    <property type="entry name" value="Spore Coat Polysaccharide Biosynthesis Protein SpsA, Chain A"/>
    <property type="match status" value="1"/>
</dbReference>
<proteinExistence type="predicted"/>
<accession>A0A5S3XKB0</accession>
<dbReference type="InterPro" id="IPR029044">
    <property type="entry name" value="Nucleotide-diphossugar_trans"/>
</dbReference>
<dbReference type="RefSeq" id="WP_138596356.1">
    <property type="nucleotide sequence ID" value="NZ_PNCK01000027.1"/>
</dbReference>
<reference evidence="3 4" key="2">
    <citation type="submission" date="2019-06" db="EMBL/GenBank/DDBJ databases">
        <title>Co-occurence of chitin degradation, pigmentation and bioactivity in marine Pseudoalteromonas.</title>
        <authorList>
            <person name="Sonnenschein E.C."/>
            <person name="Bech P.K."/>
        </authorList>
    </citation>
    <scope>NUCLEOTIDE SEQUENCE [LARGE SCALE GENOMIC DNA]</scope>
    <source>
        <strain evidence="4">S2231</strain>
        <strain evidence="1 3">S2233</strain>
    </source>
</reference>
<reference evidence="2 4" key="1">
    <citation type="submission" date="2017-12" db="EMBL/GenBank/DDBJ databases">
        <authorList>
            <person name="Paulsen S."/>
            <person name="Gram L.K."/>
        </authorList>
    </citation>
    <scope>NUCLEOTIDE SEQUENCE [LARGE SCALE GENOMIC DNA]</scope>
    <source>
        <strain evidence="2 4">S2231</strain>
        <strain evidence="1">S2233</strain>
    </source>
</reference>
<dbReference type="EMBL" id="PNCK01000027">
    <property type="protein sequence ID" value="TMP43783.1"/>
    <property type="molecule type" value="Genomic_DNA"/>
</dbReference>
<organism evidence="2 4">
    <name type="scientific">Pseudoalteromonas citrea</name>
    <dbReference type="NCBI Taxonomy" id="43655"/>
    <lineage>
        <taxon>Bacteria</taxon>
        <taxon>Pseudomonadati</taxon>
        <taxon>Pseudomonadota</taxon>
        <taxon>Gammaproteobacteria</taxon>
        <taxon>Alteromonadales</taxon>
        <taxon>Pseudoalteromonadaceae</taxon>
        <taxon>Pseudoalteromonas</taxon>
    </lineage>
</organism>
<dbReference type="SUPFAM" id="SSF53448">
    <property type="entry name" value="Nucleotide-diphospho-sugar transferases"/>
    <property type="match status" value="1"/>
</dbReference>
<protein>
    <recommendedName>
        <fullName evidence="5">Glycosyl transferase</fullName>
    </recommendedName>
</protein>